<keyword evidence="2" id="KW-1185">Reference proteome</keyword>
<dbReference type="AlphaFoldDB" id="A0A315B2F7"/>
<dbReference type="OrthoDB" id="10506174at2759"/>
<gene>
    <name evidence="1" type="ORF">Pyn_01186</name>
</gene>
<protein>
    <submittedName>
        <fullName evidence="1">Uncharacterized protein</fullName>
    </submittedName>
</protein>
<reference evidence="1 2" key="1">
    <citation type="submission" date="2018-02" db="EMBL/GenBank/DDBJ databases">
        <title>Draft genome of wild Prunus yedoensis var. nudiflora.</title>
        <authorList>
            <person name="Baek S."/>
            <person name="Kim J.-H."/>
            <person name="Choi K."/>
            <person name="Kim G.-B."/>
            <person name="Cho A."/>
            <person name="Jang H."/>
            <person name="Shin C.-H."/>
            <person name="Yu H.-J."/>
            <person name="Mun J.-H."/>
        </authorList>
    </citation>
    <scope>NUCLEOTIDE SEQUENCE [LARGE SCALE GENOMIC DNA]</scope>
    <source>
        <strain evidence="2">cv. Jeju island</strain>
        <tissue evidence="1">Leaf</tissue>
    </source>
</reference>
<evidence type="ECO:0000313" key="1">
    <source>
        <dbReference type="EMBL" id="PQQ20546.1"/>
    </source>
</evidence>
<accession>A0A315B2F7</accession>
<evidence type="ECO:0000313" key="2">
    <source>
        <dbReference type="Proteomes" id="UP000250321"/>
    </source>
</evidence>
<proteinExistence type="predicted"/>
<name>A0A315B2F7_PRUYE</name>
<dbReference type="EMBL" id="PJQY01000034">
    <property type="protein sequence ID" value="PQQ20546.1"/>
    <property type="molecule type" value="Genomic_DNA"/>
</dbReference>
<organism evidence="1 2">
    <name type="scientific">Prunus yedoensis var. nudiflora</name>
    <dbReference type="NCBI Taxonomy" id="2094558"/>
    <lineage>
        <taxon>Eukaryota</taxon>
        <taxon>Viridiplantae</taxon>
        <taxon>Streptophyta</taxon>
        <taxon>Embryophyta</taxon>
        <taxon>Tracheophyta</taxon>
        <taxon>Spermatophyta</taxon>
        <taxon>Magnoliopsida</taxon>
        <taxon>eudicotyledons</taxon>
        <taxon>Gunneridae</taxon>
        <taxon>Pentapetalae</taxon>
        <taxon>rosids</taxon>
        <taxon>fabids</taxon>
        <taxon>Rosales</taxon>
        <taxon>Rosaceae</taxon>
        <taxon>Amygdaloideae</taxon>
        <taxon>Amygdaleae</taxon>
        <taxon>Prunus</taxon>
    </lineage>
</organism>
<sequence>MAKVVLLDLLRPLVSLYPHICPQRLNRCRPRSICRLPPQPRRNVTTLNLGLMVSYIINTLNSKYVAFLAHFLRDLLLLQLLSPRHFHLNYSLAALAAFHCARPICSSSGSRSSSSEFKSRTLRSFSHSNPYSPASSLCSQIF</sequence>
<dbReference type="Proteomes" id="UP000250321">
    <property type="component" value="Unassembled WGS sequence"/>
</dbReference>
<comment type="caution">
    <text evidence="1">The sequence shown here is derived from an EMBL/GenBank/DDBJ whole genome shotgun (WGS) entry which is preliminary data.</text>
</comment>